<evidence type="ECO:0000256" key="7">
    <source>
        <dbReference type="ARBA" id="ARBA00022842"/>
    </source>
</evidence>
<keyword evidence="4" id="KW-0028">Amino-acid biosynthesis</keyword>
<accession>A0ABW3IMR1</accession>
<dbReference type="InterPro" id="IPR051090">
    <property type="entry name" value="Inositol_monoP_superfamily"/>
</dbReference>
<comment type="similarity">
    <text evidence="3">Belongs to the inositol monophosphatase superfamily.</text>
</comment>
<keyword evidence="7" id="KW-0460">Magnesium</keyword>
<evidence type="ECO:0000313" key="11">
    <source>
        <dbReference type="EMBL" id="MFD0979060.1"/>
    </source>
</evidence>
<dbReference type="Gene3D" id="3.40.190.80">
    <property type="match status" value="1"/>
</dbReference>
<dbReference type="GO" id="GO:0004401">
    <property type="term" value="F:histidinol-phosphatase activity"/>
    <property type="evidence" value="ECO:0007669"/>
    <property type="project" value="UniProtKB-EC"/>
</dbReference>
<sequence>MTQPNHPQAAGRTTLGDAALDAEIRGAAAALADAARDATLPFFRSAGLAADNKDDAGFDPVTQADRAAEEAMRAVLAERRPQDGILGEEFADRPGTSGLTWVLDPIDGTRAFLSGAPTWGVLIALNDSDGPVYGVIDQPYTGERWEGGLGRAQLTGLRSTQALRARGPRPLDQATLFTTFPEVGTPEERAAFERVSKQARLTRYGLDCYAYGLVALGQIDLVIEAGLHPYDVCAPIAVIEASGGVVTDWEGGPAHGGGRVLAAANPEIHAAALSVLNGG</sequence>
<dbReference type="InterPro" id="IPR011809">
    <property type="entry name" value="His_9_proposed"/>
</dbReference>
<proteinExistence type="inferred from homology"/>
<organism evidence="11 12">
    <name type="scientific">Tropicimonas aquimaris</name>
    <dbReference type="NCBI Taxonomy" id="914152"/>
    <lineage>
        <taxon>Bacteria</taxon>
        <taxon>Pseudomonadati</taxon>
        <taxon>Pseudomonadota</taxon>
        <taxon>Alphaproteobacteria</taxon>
        <taxon>Rhodobacterales</taxon>
        <taxon>Roseobacteraceae</taxon>
        <taxon>Tropicimonas</taxon>
    </lineage>
</organism>
<comment type="caution">
    <text evidence="11">The sequence shown here is derived from an EMBL/GenBank/DDBJ whole genome shotgun (WGS) entry which is preliminary data.</text>
</comment>
<name>A0ABW3IMR1_9RHOB</name>
<dbReference type="SUPFAM" id="SSF56655">
    <property type="entry name" value="Carbohydrate phosphatase"/>
    <property type="match status" value="1"/>
</dbReference>
<protein>
    <recommendedName>
        <fullName evidence="10">Histidinol-phosphatase</fullName>
        <ecNumber evidence="10">3.1.3.15</ecNumber>
    </recommendedName>
</protein>
<dbReference type="PANTHER" id="PTHR43200">
    <property type="entry name" value="PHOSPHATASE"/>
    <property type="match status" value="1"/>
</dbReference>
<dbReference type="PANTHER" id="PTHR43200:SF6">
    <property type="entry name" value="3'(2'),5'-BISPHOSPHATE NUCLEOTIDASE"/>
    <property type="match status" value="1"/>
</dbReference>
<evidence type="ECO:0000256" key="3">
    <source>
        <dbReference type="ARBA" id="ARBA00009759"/>
    </source>
</evidence>
<evidence type="ECO:0000256" key="2">
    <source>
        <dbReference type="ARBA" id="ARBA00004970"/>
    </source>
</evidence>
<comment type="cofactor">
    <cofactor evidence="1">
        <name>Mg(2+)</name>
        <dbReference type="ChEBI" id="CHEBI:18420"/>
    </cofactor>
</comment>
<keyword evidence="8" id="KW-0368">Histidine biosynthesis</keyword>
<dbReference type="EC" id="3.1.3.15" evidence="10"/>
<evidence type="ECO:0000256" key="6">
    <source>
        <dbReference type="ARBA" id="ARBA00022801"/>
    </source>
</evidence>
<dbReference type="PRINTS" id="PR00377">
    <property type="entry name" value="IMPHPHTASES"/>
</dbReference>
<dbReference type="InterPro" id="IPR000760">
    <property type="entry name" value="Inositol_monophosphatase-like"/>
</dbReference>
<keyword evidence="6 11" id="KW-0378">Hydrolase</keyword>
<evidence type="ECO:0000256" key="9">
    <source>
        <dbReference type="ARBA" id="ARBA00049158"/>
    </source>
</evidence>
<evidence type="ECO:0000256" key="4">
    <source>
        <dbReference type="ARBA" id="ARBA00022605"/>
    </source>
</evidence>
<evidence type="ECO:0000256" key="10">
    <source>
        <dbReference type="NCBIfam" id="TIGR02067"/>
    </source>
</evidence>
<evidence type="ECO:0000256" key="5">
    <source>
        <dbReference type="ARBA" id="ARBA00022723"/>
    </source>
</evidence>
<comment type="catalytic activity">
    <reaction evidence="9">
        <text>L-histidinol phosphate + H2O = L-histidinol + phosphate</text>
        <dbReference type="Rhea" id="RHEA:14465"/>
        <dbReference type="ChEBI" id="CHEBI:15377"/>
        <dbReference type="ChEBI" id="CHEBI:43474"/>
        <dbReference type="ChEBI" id="CHEBI:57699"/>
        <dbReference type="ChEBI" id="CHEBI:57980"/>
        <dbReference type="EC" id="3.1.3.15"/>
    </reaction>
</comment>
<keyword evidence="12" id="KW-1185">Reference proteome</keyword>
<dbReference type="NCBIfam" id="TIGR02067">
    <property type="entry name" value="his_9_HisN"/>
    <property type="match status" value="1"/>
</dbReference>
<dbReference type="Proteomes" id="UP001597108">
    <property type="component" value="Unassembled WGS sequence"/>
</dbReference>
<reference evidence="12" key="1">
    <citation type="journal article" date="2019" name="Int. J. Syst. Evol. Microbiol.">
        <title>The Global Catalogue of Microorganisms (GCM) 10K type strain sequencing project: providing services to taxonomists for standard genome sequencing and annotation.</title>
        <authorList>
            <consortium name="The Broad Institute Genomics Platform"/>
            <consortium name="The Broad Institute Genome Sequencing Center for Infectious Disease"/>
            <person name="Wu L."/>
            <person name="Ma J."/>
        </authorList>
    </citation>
    <scope>NUCLEOTIDE SEQUENCE [LARGE SCALE GENOMIC DNA]</scope>
    <source>
        <strain evidence="12">CCUG 60524</strain>
    </source>
</reference>
<dbReference type="PROSITE" id="PS00629">
    <property type="entry name" value="IMP_1"/>
    <property type="match status" value="1"/>
</dbReference>
<evidence type="ECO:0000256" key="1">
    <source>
        <dbReference type="ARBA" id="ARBA00001946"/>
    </source>
</evidence>
<comment type="pathway">
    <text evidence="2">Amino-acid biosynthesis; L-histidine biosynthesis; L-histidine from 5-phospho-alpha-D-ribose 1-diphosphate: step 8/9.</text>
</comment>
<dbReference type="Pfam" id="PF00459">
    <property type="entry name" value="Inositol_P"/>
    <property type="match status" value="1"/>
</dbReference>
<evidence type="ECO:0000256" key="8">
    <source>
        <dbReference type="ARBA" id="ARBA00023102"/>
    </source>
</evidence>
<dbReference type="RefSeq" id="WP_386073301.1">
    <property type="nucleotide sequence ID" value="NZ_JBHTJT010000007.1"/>
</dbReference>
<dbReference type="Gene3D" id="3.30.540.10">
    <property type="entry name" value="Fructose-1,6-Bisphosphatase, subunit A, domain 1"/>
    <property type="match status" value="1"/>
</dbReference>
<dbReference type="InterPro" id="IPR020550">
    <property type="entry name" value="Inositol_monophosphatase_CS"/>
</dbReference>
<dbReference type="EMBL" id="JBHTJT010000007">
    <property type="protein sequence ID" value="MFD0979060.1"/>
    <property type="molecule type" value="Genomic_DNA"/>
</dbReference>
<dbReference type="CDD" id="cd01641">
    <property type="entry name" value="Bacterial_IMPase_like_1"/>
    <property type="match status" value="1"/>
</dbReference>
<dbReference type="PROSITE" id="PS00630">
    <property type="entry name" value="IMP_2"/>
    <property type="match status" value="1"/>
</dbReference>
<keyword evidence="5" id="KW-0479">Metal-binding</keyword>
<gene>
    <name evidence="11" type="primary">hisN</name>
    <name evidence="11" type="ORF">ACFQ2S_05285</name>
</gene>
<dbReference type="InterPro" id="IPR020583">
    <property type="entry name" value="Inositol_monoP_metal-BS"/>
</dbReference>
<evidence type="ECO:0000313" key="12">
    <source>
        <dbReference type="Proteomes" id="UP001597108"/>
    </source>
</evidence>